<organism evidence="2 3">
    <name type="scientific">Quercus suber</name>
    <name type="common">Cork oak</name>
    <dbReference type="NCBI Taxonomy" id="58331"/>
    <lineage>
        <taxon>Eukaryota</taxon>
        <taxon>Viridiplantae</taxon>
        <taxon>Streptophyta</taxon>
        <taxon>Embryophyta</taxon>
        <taxon>Tracheophyta</taxon>
        <taxon>Spermatophyta</taxon>
        <taxon>Magnoliopsida</taxon>
        <taxon>eudicotyledons</taxon>
        <taxon>Gunneridae</taxon>
        <taxon>Pentapetalae</taxon>
        <taxon>rosids</taxon>
        <taxon>fabids</taxon>
        <taxon>Fagales</taxon>
        <taxon>Fagaceae</taxon>
        <taxon>Quercus</taxon>
    </lineage>
</organism>
<sequence length="144" mass="15837">MLRSYNVVKVPALVVPDNKAELSRLSDPEDALEEVMVASGFFWAPRTLRSMKSEIKPGFVILLSSKSILPLNILTTVDMDGRSFGASCVQRRPIFRNLQASSTSKSPLSAVSTSTTNSRLGGNHQEKEALMLMMGRLKEGRLLL</sequence>
<evidence type="ECO:0000256" key="1">
    <source>
        <dbReference type="SAM" id="MobiDB-lite"/>
    </source>
</evidence>
<keyword evidence="3" id="KW-1185">Reference proteome</keyword>
<feature type="region of interest" description="Disordered" evidence="1">
    <location>
        <begin position="105"/>
        <end position="124"/>
    </location>
</feature>
<comment type="caution">
    <text evidence="2">The sequence shown here is derived from an EMBL/GenBank/DDBJ whole genome shotgun (WGS) entry which is preliminary data.</text>
</comment>
<proteinExistence type="predicted"/>
<evidence type="ECO:0000313" key="2">
    <source>
        <dbReference type="EMBL" id="KAK7848945.1"/>
    </source>
</evidence>
<gene>
    <name evidence="2" type="ORF">CFP56_003999</name>
</gene>
<protein>
    <submittedName>
        <fullName evidence="2">Uncharacterized protein</fullName>
    </submittedName>
</protein>
<dbReference type="AlphaFoldDB" id="A0AAW0LB28"/>
<dbReference type="Proteomes" id="UP000237347">
    <property type="component" value="Unassembled WGS sequence"/>
</dbReference>
<accession>A0AAW0LB28</accession>
<dbReference type="EMBL" id="PKMF04000120">
    <property type="protein sequence ID" value="KAK7848945.1"/>
    <property type="molecule type" value="Genomic_DNA"/>
</dbReference>
<name>A0AAW0LB28_QUESU</name>
<evidence type="ECO:0000313" key="3">
    <source>
        <dbReference type="Proteomes" id="UP000237347"/>
    </source>
</evidence>
<feature type="compositionally biased region" description="Polar residues" evidence="1">
    <location>
        <begin position="105"/>
        <end position="120"/>
    </location>
</feature>
<reference evidence="2 3" key="1">
    <citation type="journal article" date="2018" name="Sci. Data">
        <title>The draft genome sequence of cork oak.</title>
        <authorList>
            <person name="Ramos A.M."/>
            <person name="Usie A."/>
            <person name="Barbosa P."/>
            <person name="Barros P.M."/>
            <person name="Capote T."/>
            <person name="Chaves I."/>
            <person name="Simoes F."/>
            <person name="Abreu I."/>
            <person name="Carrasquinho I."/>
            <person name="Faro C."/>
            <person name="Guimaraes J.B."/>
            <person name="Mendonca D."/>
            <person name="Nobrega F."/>
            <person name="Rodrigues L."/>
            <person name="Saibo N.J.M."/>
            <person name="Varela M.C."/>
            <person name="Egas C."/>
            <person name="Matos J."/>
            <person name="Miguel C.M."/>
            <person name="Oliveira M.M."/>
            <person name="Ricardo C.P."/>
            <person name="Goncalves S."/>
        </authorList>
    </citation>
    <scope>NUCLEOTIDE SEQUENCE [LARGE SCALE GENOMIC DNA]</scope>
    <source>
        <strain evidence="3">cv. HL8</strain>
    </source>
</reference>